<feature type="compositionally biased region" description="Basic and acidic residues" evidence="1">
    <location>
        <begin position="119"/>
        <end position="145"/>
    </location>
</feature>
<organism evidence="2 3">
    <name type="scientific">Solea senegalensis</name>
    <name type="common">Senegalese sole</name>
    <dbReference type="NCBI Taxonomy" id="28829"/>
    <lineage>
        <taxon>Eukaryota</taxon>
        <taxon>Metazoa</taxon>
        <taxon>Chordata</taxon>
        <taxon>Craniata</taxon>
        <taxon>Vertebrata</taxon>
        <taxon>Euteleostomi</taxon>
        <taxon>Actinopterygii</taxon>
        <taxon>Neopterygii</taxon>
        <taxon>Teleostei</taxon>
        <taxon>Neoteleostei</taxon>
        <taxon>Acanthomorphata</taxon>
        <taxon>Carangaria</taxon>
        <taxon>Pleuronectiformes</taxon>
        <taxon>Pleuronectoidei</taxon>
        <taxon>Soleidae</taxon>
        <taxon>Solea</taxon>
    </lineage>
</organism>
<proteinExistence type="predicted"/>
<evidence type="ECO:0000256" key="1">
    <source>
        <dbReference type="SAM" id="MobiDB-lite"/>
    </source>
</evidence>
<feature type="compositionally biased region" description="Basic and acidic residues" evidence="1">
    <location>
        <begin position="78"/>
        <end position="93"/>
    </location>
</feature>
<feature type="region of interest" description="Disordered" evidence="1">
    <location>
        <begin position="78"/>
        <end position="148"/>
    </location>
</feature>
<gene>
    <name evidence="2" type="ORF">JOB18_018588</name>
</gene>
<protein>
    <submittedName>
        <fullName evidence="2">Uncharacterized protein</fullName>
    </submittedName>
</protein>
<keyword evidence="3" id="KW-1185">Reference proteome</keyword>
<accession>A0AAV6QEN5</accession>
<dbReference type="AlphaFoldDB" id="A0AAV6QEN5"/>
<reference evidence="2 3" key="1">
    <citation type="journal article" date="2021" name="Sci. Rep.">
        <title>Chromosome anchoring in Senegalese sole (Solea senegalensis) reveals sex-associated markers and genome rearrangements in flatfish.</title>
        <authorList>
            <person name="Guerrero-Cozar I."/>
            <person name="Gomez-Garrido J."/>
            <person name="Berbel C."/>
            <person name="Martinez-Blanch J.F."/>
            <person name="Alioto T."/>
            <person name="Claros M.G."/>
            <person name="Gagnaire P.A."/>
            <person name="Manchado M."/>
        </authorList>
    </citation>
    <scope>NUCLEOTIDE SEQUENCE [LARGE SCALE GENOMIC DNA]</scope>
    <source>
        <strain evidence="2">Sse05_10M</strain>
    </source>
</reference>
<evidence type="ECO:0000313" key="2">
    <source>
        <dbReference type="EMBL" id="KAG7489724.1"/>
    </source>
</evidence>
<evidence type="ECO:0000313" key="3">
    <source>
        <dbReference type="Proteomes" id="UP000693946"/>
    </source>
</evidence>
<dbReference type="Proteomes" id="UP000693946">
    <property type="component" value="Linkage Group LG5"/>
</dbReference>
<name>A0AAV6QEN5_SOLSE</name>
<dbReference type="EMBL" id="JAGKHQ010000017">
    <property type="protein sequence ID" value="KAG7489724.1"/>
    <property type="molecule type" value="Genomic_DNA"/>
</dbReference>
<sequence length="189" mass="20896">MATQRNRAEPTRWAPLGRECVVLMGVLSDAIAEIGSLRSLWMLQPVEQRQVNVATEVLVEQQEAEGDQNMENLKKKLVMENDNLKIKTEESKKKSSGTSEEPSEEPSPAKPSAPADTDQMEKTIFRQELMVKKEKTKNGGEKEAPGCDNLRLKFAVVDSAAVRKLRYSCAFNHSGKSADVSCCSPTVQA</sequence>
<comment type="caution">
    <text evidence="2">The sequence shown here is derived from an EMBL/GenBank/DDBJ whole genome shotgun (WGS) entry which is preliminary data.</text>
</comment>